<evidence type="ECO:0000256" key="5">
    <source>
        <dbReference type="ARBA" id="ARBA00022801"/>
    </source>
</evidence>
<keyword evidence="6" id="KW-0788">Thiol protease</keyword>
<accession>A0ABR3GN48</accession>
<dbReference type="InterPro" id="IPR051346">
    <property type="entry name" value="OTU_Deubiquitinase"/>
</dbReference>
<dbReference type="SUPFAM" id="SSF52540">
    <property type="entry name" value="P-loop containing nucleoside triphosphate hydrolases"/>
    <property type="match status" value="1"/>
</dbReference>
<evidence type="ECO:0000256" key="4">
    <source>
        <dbReference type="ARBA" id="ARBA00022786"/>
    </source>
</evidence>
<dbReference type="Pfam" id="PF12359">
    <property type="entry name" value="DUF3645"/>
    <property type="match status" value="1"/>
</dbReference>
<keyword evidence="4" id="KW-0833">Ubl conjugation pathway</keyword>
<reference evidence="9 10" key="1">
    <citation type="submission" date="2024-02" db="EMBL/GenBank/DDBJ databases">
        <title>Discinaceae phylogenomics.</title>
        <authorList>
            <person name="Dirks A.C."/>
            <person name="James T.Y."/>
        </authorList>
    </citation>
    <scope>NUCLEOTIDE SEQUENCE [LARGE SCALE GENOMIC DNA]</scope>
    <source>
        <strain evidence="9 10">ACD0624</strain>
    </source>
</reference>
<dbReference type="EC" id="3.4.19.12" evidence="2"/>
<dbReference type="InterPro" id="IPR022099">
    <property type="entry name" value="DUF3638"/>
</dbReference>
<feature type="domain" description="DUF3638" evidence="7">
    <location>
        <begin position="938"/>
        <end position="1173"/>
    </location>
</feature>
<gene>
    <name evidence="9" type="ORF">Q9L58_003641</name>
</gene>
<evidence type="ECO:0000256" key="3">
    <source>
        <dbReference type="ARBA" id="ARBA00022670"/>
    </source>
</evidence>
<name>A0ABR3GN48_9PEZI</name>
<organism evidence="9 10">
    <name type="scientific">Discina gigas</name>
    <dbReference type="NCBI Taxonomy" id="1032678"/>
    <lineage>
        <taxon>Eukaryota</taxon>
        <taxon>Fungi</taxon>
        <taxon>Dikarya</taxon>
        <taxon>Ascomycota</taxon>
        <taxon>Pezizomycotina</taxon>
        <taxon>Pezizomycetes</taxon>
        <taxon>Pezizales</taxon>
        <taxon>Discinaceae</taxon>
        <taxon>Discina</taxon>
    </lineage>
</organism>
<dbReference type="InterPro" id="IPR022105">
    <property type="entry name" value="DUF3645"/>
</dbReference>
<sequence>MLGMLFQARNALQAKDAKSGYEISFAMQKGELVIRTRREADEVVHQFIPRVKLKGDFPTHIVENHLHWLDVASGNLEMRDVEDLWPEKKLQSWFVSSLDNVLELGKSERLFDIRSPTTSMISSVLKPLEFGEFIDVRYASGVQGVSAHLPRLNLEFFINQSEELECRQFPGMVVDRDQNIGTLVGLENRLVVHQSSVRSVIIPYGEIHFETCDNHIRVRIDTTGLQKVKYHIYTIDARLGRLVGNGSLASNLYKTFLHAITSYCLPDPLTRGEGTYEALAGRTGTEEALAGLRAAATWSFQTLDNEGVEANLLNLISSLTPGRIYYPEHLKVMQTVKWNCLSPISQHDEFYSIVSSIFAHASRFHAFREGSEGSEISTYSKETSDRHLLDRAAVRNARYRTEEFGGSLVTDSKDSTYSSRDAAQYSKDEAQVWYISEMVVRWPSRMKICSRLMDVLEGWGELKGAHGGLELGYDQTWLTQNLADVWCELYKSLQESTQKSHTYQLIFLFSTLSYSGNVDLELIETLLAFASVPQFRHLALPTYSSYNLKQGFSPNRDTLLAVVRGCTKDFGGSEEANLSSRYNESTSDLARRRYQTYEENSESQSISFVDNLISEWPCATPSSQGRDYRLLNIPMAIAGVTPLFESWYRNKVFKDHLEKIQSVLNGINCEESECPQTYSFEPSGDSQCSEPSIIRLKDLLGRDPPALERYTPTSVDPSGQNTPALIGPSATAISPNDPLPGVSNWLARRIRNAARTFRRSKYSKPVLGDSNNEPTPEPLTTGHQLKLLLQEFQSRSITGFGKLYAQDLIESFEALESQDVSTENPDPPAFSLTEIKNGRQKYLDSIFGIILQCLMPVGQGELMTYRAGLWPRISPMSLLQLLSGNGSVGLPLGWKLALVTYGEAITMLQRSERLLSHDTKAGGGSYSDFTKEVENTGHQQWDPMQQPDWLLIEIENNFLVRPVQVEIASKMISPPSNKNTVMQLFMGEGKTSVIVPIVAAALADGKRLVRVVVLKPLSGQMFQMLVQKLGGLVNRRIFYMPFSRAVKINQERASAIRVLYEECLQSGGILLIQPEHMLSFKLVGLEWLYNSTDNKKVNQNKGDGAGEGEIAKTLLDTQRWLEKNSRDILDESDEIMNIRNELIYTIGSSKHVENHPDRWSIVQEIFNLIRDRLSDGGFGPRDLEIETPHDRPGCFPFMRILDHGAGEKLLGDITSRIIAGDLQTVSFRLGLPDHMRQLVSKFITDSTMSKEESEPLLNYCGGNDISEGILYLLRGLIAHNIISFALKDKRWRVDYGLDPKRSMLAVPYRAKDAPAVKAEFSHPDVTITLTCLSYYYGGLTEEDLDICFRNLYKSDNPPMEYERWLKGVSMPNESFQRLNGVNLLDREQWRNEIVPMFRYNKSVIDFYLSGVVFPKEAKEFKHKLSTSSWDIAAEKSNPTTGFSGTNDNRYLLPLSITQNDSPEQLNTNAKVLGYLLQPENSYMHAKGEGGERLKVEELLGVLNKLEREPQIRVLLDVGAQVLELKNDEVAEKWLEMVPRARAAVFFNDNDELTVMSRDKTTEALRTSAFAKQLDDCLVYLDEAHTRGTDLKLPTNSRAAVTLGPNLTKDRLVQACMRMRKLGHGQSVLFCGPPEIHQKILKISEKTDHDSIEVRDVLLWSMSETCTNACKFLPIWAKQGIGYQKRHEAWDNIEEFGKFPLDLLEKESKTLKEHYGHDPGTNSLDTLPEISKSRHHELTEIQKRCRMFDVNSLKGTHMLEEQERELSHEVERERENQRPPKAKALGHQLSEFLKQFVATGVVPPDSLGYFTPAFNTLSETSAANAAEPGAWSTKILVTSDFSRVIDRRQSDLMDEFLRPINWVLTSSIDRSIMVIVSPYEINELIPQIRRSRSVFLHIYSPKITKAAPSYEELTFCTIPPVPSSWHPDLSLVDQLNIFAGQLYFRDRDTYERVCGFLSLYLKETTGNTVCVRSDGFVEQQDRQTLGMGSNSPFSKDPVPFLRSLVGFRRKGQSYLATHIGQILHARLLMDRDFEN</sequence>
<evidence type="ECO:0000259" key="7">
    <source>
        <dbReference type="Pfam" id="PF12340"/>
    </source>
</evidence>
<keyword evidence="3" id="KW-0645">Protease</keyword>
<dbReference type="EMBL" id="JBBBZM010000036">
    <property type="protein sequence ID" value="KAL0637308.1"/>
    <property type="molecule type" value="Genomic_DNA"/>
</dbReference>
<dbReference type="Pfam" id="PF12340">
    <property type="entry name" value="DUF3638"/>
    <property type="match status" value="1"/>
</dbReference>
<evidence type="ECO:0000256" key="1">
    <source>
        <dbReference type="ARBA" id="ARBA00000707"/>
    </source>
</evidence>
<evidence type="ECO:0000256" key="2">
    <source>
        <dbReference type="ARBA" id="ARBA00012759"/>
    </source>
</evidence>
<evidence type="ECO:0000256" key="6">
    <source>
        <dbReference type="ARBA" id="ARBA00022807"/>
    </source>
</evidence>
<evidence type="ECO:0000259" key="8">
    <source>
        <dbReference type="Pfam" id="PF12359"/>
    </source>
</evidence>
<feature type="domain" description="DUF3645" evidence="8">
    <location>
        <begin position="1298"/>
        <end position="1330"/>
    </location>
</feature>
<evidence type="ECO:0000313" key="10">
    <source>
        <dbReference type="Proteomes" id="UP001447188"/>
    </source>
</evidence>
<dbReference type="PANTHER" id="PTHR13367">
    <property type="entry name" value="UBIQUITIN THIOESTERASE"/>
    <property type="match status" value="1"/>
</dbReference>
<protein>
    <recommendedName>
        <fullName evidence="2">ubiquitinyl hydrolase 1</fullName>
        <ecNumber evidence="2">3.4.19.12</ecNumber>
    </recommendedName>
</protein>
<comment type="catalytic activity">
    <reaction evidence="1">
        <text>Thiol-dependent hydrolysis of ester, thioester, amide, peptide and isopeptide bonds formed by the C-terminal Gly of ubiquitin (a 76-residue protein attached to proteins as an intracellular targeting signal).</text>
        <dbReference type="EC" id="3.4.19.12"/>
    </reaction>
</comment>
<comment type="caution">
    <text evidence="9">The sequence shown here is derived from an EMBL/GenBank/DDBJ whole genome shotgun (WGS) entry which is preliminary data.</text>
</comment>
<evidence type="ECO:0000313" key="9">
    <source>
        <dbReference type="EMBL" id="KAL0637308.1"/>
    </source>
</evidence>
<proteinExistence type="predicted"/>
<keyword evidence="5" id="KW-0378">Hydrolase</keyword>
<dbReference type="InterPro" id="IPR027417">
    <property type="entry name" value="P-loop_NTPase"/>
</dbReference>
<dbReference type="Proteomes" id="UP001447188">
    <property type="component" value="Unassembled WGS sequence"/>
</dbReference>
<keyword evidence="10" id="KW-1185">Reference proteome</keyword>
<dbReference type="PANTHER" id="PTHR13367:SF34">
    <property type="match status" value="1"/>
</dbReference>